<proteinExistence type="predicted"/>
<gene>
    <name evidence="1" type="ORF">F2A38_07030</name>
</gene>
<dbReference type="EMBL" id="VWPC01000006">
    <property type="protein sequence ID" value="KAA5844217.1"/>
    <property type="molecule type" value="Genomic_DNA"/>
</dbReference>
<reference evidence="1 2" key="1">
    <citation type="submission" date="2019-09" db="EMBL/GenBank/DDBJ databases">
        <authorList>
            <person name="Vacheron J."/>
            <person name="Dubost A."/>
            <person name="Prigent-Combaret C."/>
            <person name="Muller D."/>
        </authorList>
    </citation>
    <scope>NUCLEOTIDE SEQUENCE [LARGE SCALE GENOMIC DNA]</scope>
    <source>
        <strain evidence="1 2">JV497</strain>
    </source>
</reference>
<name>A0AB34CAI1_9PSED</name>
<comment type="caution">
    <text evidence="1">The sequence shown here is derived from an EMBL/GenBank/DDBJ whole genome shotgun (WGS) entry which is preliminary data.</text>
</comment>
<evidence type="ECO:0000313" key="1">
    <source>
        <dbReference type="EMBL" id="KAA5844217.1"/>
    </source>
</evidence>
<evidence type="ECO:0000313" key="2">
    <source>
        <dbReference type="Proteomes" id="UP000323924"/>
    </source>
</evidence>
<protein>
    <submittedName>
        <fullName evidence="1">Uncharacterized protein</fullName>
    </submittedName>
</protein>
<sequence length="59" mass="6272">MPRIIKPDRQYPAPVGASLLAMNDNAVGQTFRVAAIASKLAPTGAESLRMGRPARPGKR</sequence>
<organism evidence="1 2">
    <name type="scientific">Pseudomonas chlororaphis</name>
    <dbReference type="NCBI Taxonomy" id="587753"/>
    <lineage>
        <taxon>Bacteria</taxon>
        <taxon>Pseudomonadati</taxon>
        <taxon>Pseudomonadota</taxon>
        <taxon>Gammaproteobacteria</taxon>
        <taxon>Pseudomonadales</taxon>
        <taxon>Pseudomonadaceae</taxon>
        <taxon>Pseudomonas</taxon>
    </lineage>
</organism>
<dbReference type="Proteomes" id="UP000323924">
    <property type="component" value="Unassembled WGS sequence"/>
</dbReference>
<dbReference type="AlphaFoldDB" id="A0AB34CAI1"/>
<accession>A0AB34CAI1</accession>